<accession>A0A0K0F8V1</accession>
<name>A0A0K0F8V1_STRVS</name>
<keyword evidence="3" id="KW-0378">Hydrolase</keyword>
<evidence type="ECO:0000256" key="1">
    <source>
        <dbReference type="ARBA" id="ARBA00009275"/>
    </source>
</evidence>
<reference evidence="4" key="1">
    <citation type="submission" date="2014-07" db="EMBL/GenBank/DDBJ databases">
        <authorList>
            <person name="Martin A.A"/>
            <person name="De Silva N."/>
        </authorList>
    </citation>
    <scope>NUCLEOTIDE SEQUENCE</scope>
</reference>
<evidence type="ECO:0000256" key="3">
    <source>
        <dbReference type="ARBA" id="ARBA00022801"/>
    </source>
</evidence>
<reference evidence="5" key="2">
    <citation type="submission" date="2015-08" db="UniProtKB">
        <authorList>
            <consortium name="WormBaseParasite"/>
        </authorList>
    </citation>
    <scope>IDENTIFICATION</scope>
</reference>
<keyword evidence="4" id="KW-1185">Reference proteome</keyword>
<sequence>MHEEVLKATYRTQRPPWIGLWTSTEHKGRPDWWAEADFKTDDSKKGIFRIFRPRFNEENPDWYDPKVEDGTSIAGPCGLDSKKHKNITVKGDTPGDLKCFQDDIEKNSVQYKSIAEKFELSKEHPGISINPTLQSYSTISKNTLGHSSFYSKSWYHFGPRFFDKPLNEGTLEKGLACVKYMAIFMAPFTLAQLKTFRTLETGNLTGRAFFKQYLKNAPLPFTASFAWGTALSTAAVIRNKDDCQNHLFASAALGSVVGTMKNNFSTGISVAVASAILGVFWQYQRWSKEGIQGMTLHQTTSGFQGGPLIWQWLQLGDHEVPSEKY</sequence>
<organism evidence="4 5">
    <name type="scientific">Strongyloides venezuelensis</name>
    <name type="common">Threadworm</name>
    <dbReference type="NCBI Taxonomy" id="75913"/>
    <lineage>
        <taxon>Eukaryota</taxon>
        <taxon>Metazoa</taxon>
        <taxon>Ecdysozoa</taxon>
        <taxon>Nematoda</taxon>
        <taxon>Chromadorea</taxon>
        <taxon>Rhabditida</taxon>
        <taxon>Tylenchina</taxon>
        <taxon>Panagrolaimomorpha</taxon>
        <taxon>Strongyloidoidea</taxon>
        <taxon>Strongyloididae</taxon>
        <taxon>Strongyloides</taxon>
    </lineage>
</organism>
<protein>
    <submittedName>
        <fullName evidence="5">Complex I-B14.7</fullName>
    </submittedName>
</protein>
<evidence type="ECO:0000256" key="2">
    <source>
        <dbReference type="ARBA" id="ARBA00022723"/>
    </source>
</evidence>
<evidence type="ECO:0000313" key="5">
    <source>
        <dbReference type="WBParaSite" id="SVE_0525200.1"/>
    </source>
</evidence>
<dbReference type="Proteomes" id="UP000035680">
    <property type="component" value="Unassembled WGS sequence"/>
</dbReference>
<keyword evidence="2" id="KW-0479">Metal-binding</keyword>
<dbReference type="PANTHER" id="PTHR46317">
    <property type="entry name" value="HYDROLASE OF PHP SUPERFAMILY-RELATED PROTEIN"/>
    <property type="match status" value="1"/>
</dbReference>
<proteinExistence type="inferred from homology"/>
<evidence type="ECO:0000313" key="4">
    <source>
        <dbReference type="Proteomes" id="UP000035680"/>
    </source>
</evidence>
<dbReference type="WBParaSite" id="SVE_0525200.1">
    <property type="protein sequence ID" value="SVE_0525200.1"/>
    <property type="gene ID" value="SVE_0525200"/>
</dbReference>
<dbReference type="GO" id="GO:0046872">
    <property type="term" value="F:metal ion binding"/>
    <property type="evidence" value="ECO:0007669"/>
    <property type="project" value="UniProtKB-KW"/>
</dbReference>
<comment type="similarity">
    <text evidence="1">Belongs to the metallo-dependent hydrolases superfamily. TatD-type hydrolase family.</text>
</comment>
<dbReference type="AlphaFoldDB" id="A0A0K0F8V1"/>
<dbReference type="GO" id="GO:0016787">
    <property type="term" value="F:hydrolase activity"/>
    <property type="evidence" value="ECO:0007669"/>
    <property type="project" value="UniProtKB-KW"/>
</dbReference>
<dbReference type="PANTHER" id="PTHR46317:SF5">
    <property type="entry name" value="NADH-UBIQUINONE OXIDOREDUCTASE SUBUNIT B14.7"/>
    <property type="match status" value="1"/>
</dbReference>